<feature type="compositionally biased region" description="Basic and acidic residues" evidence="12">
    <location>
        <begin position="985"/>
        <end position="996"/>
    </location>
</feature>
<proteinExistence type="inferred from homology"/>
<feature type="region of interest" description="Disordered" evidence="12">
    <location>
        <begin position="472"/>
        <end position="547"/>
    </location>
</feature>
<feature type="compositionally biased region" description="Low complexity" evidence="12">
    <location>
        <begin position="603"/>
        <end position="616"/>
    </location>
</feature>
<reference evidence="15" key="1">
    <citation type="submission" date="2020-12" db="EMBL/GenBank/DDBJ databases">
        <title>Metabolic potential, ecology and presence of endohyphal bacteria is reflected in genomic diversity of Mucoromycotina.</title>
        <authorList>
            <person name="Muszewska A."/>
            <person name="Okrasinska A."/>
            <person name="Steczkiewicz K."/>
            <person name="Drgas O."/>
            <person name="Orlowska M."/>
            <person name="Perlinska-Lenart U."/>
            <person name="Aleksandrzak-Piekarczyk T."/>
            <person name="Szatraj K."/>
            <person name="Zielenkiewicz U."/>
            <person name="Pilsyk S."/>
            <person name="Malc E."/>
            <person name="Mieczkowski P."/>
            <person name="Kruszewska J.S."/>
            <person name="Biernat P."/>
            <person name="Pawlowska J."/>
        </authorList>
    </citation>
    <scope>NUCLEOTIDE SEQUENCE</scope>
    <source>
        <strain evidence="15">WA0000067209</strain>
    </source>
</reference>
<dbReference type="PROSITE" id="PS51469">
    <property type="entry name" value="SUN"/>
    <property type="match status" value="1"/>
</dbReference>
<feature type="region of interest" description="Disordered" evidence="12">
    <location>
        <begin position="788"/>
        <end position="872"/>
    </location>
</feature>
<evidence type="ECO:0000256" key="6">
    <source>
        <dbReference type="ARBA" id="ARBA00023136"/>
    </source>
</evidence>
<evidence type="ECO:0000256" key="2">
    <source>
        <dbReference type="ARBA" id="ARBA00022692"/>
    </source>
</evidence>
<dbReference type="PANTHER" id="PTHR12953">
    <property type="entry name" value="MEMBRANE PROTEIN CH1 RELATED"/>
    <property type="match status" value="1"/>
</dbReference>
<evidence type="ECO:0000256" key="11">
    <source>
        <dbReference type="SAM" id="Coils"/>
    </source>
</evidence>
<feature type="region of interest" description="Disordered" evidence="12">
    <location>
        <begin position="885"/>
        <end position="996"/>
    </location>
</feature>
<keyword evidence="2" id="KW-0812">Transmembrane</keyword>
<comment type="subcellular location">
    <subcellularLocation>
        <location evidence="1">Endoplasmic reticulum membrane</location>
        <topology evidence="1">Single-pass type I membrane protein</topology>
    </subcellularLocation>
</comment>
<evidence type="ECO:0000256" key="3">
    <source>
        <dbReference type="ARBA" id="ARBA00022729"/>
    </source>
</evidence>
<evidence type="ECO:0000256" key="12">
    <source>
        <dbReference type="SAM" id="MobiDB-lite"/>
    </source>
</evidence>
<feature type="coiled-coil region" evidence="11">
    <location>
        <begin position="718"/>
        <end position="745"/>
    </location>
</feature>
<feature type="region of interest" description="Disordered" evidence="12">
    <location>
        <begin position="1047"/>
        <end position="1091"/>
    </location>
</feature>
<feature type="compositionally biased region" description="Polar residues" evidence="12">
    <location>
        <begin position="565"/>
        <end position="588"/>
    </location>
</feature>
<feature type="compositionally biased region" description="Low complexity" evidence="12">
    <location>
        <begin position="163"/>
        <end position="172"/>
    </location>
</feature>
<dbReference type="PANTHER" id="PTHR12953:SF0">
    <property type="entry name" value="SUN DOMAIN-CONTAINING OSSIFICATION FACTOR"/>
    <property type="match status" value="1"/>
</dbReference>
<comment type="caution">
    <text evidence="15">The sequence shown here is derived from an EMBL/GenBank/DDBJ whole genome shotgun (WGS) entry which is preliminary data.</text>
</comment>
<dbReference type="Gene3D" id="2.60.120.260">
    <property type="entry name" value="Galactose-binding domain-like"/>
    <property type="match status" value="1"/>
</dbReference>
<keyword evidence="16" id="KW-1185">Reference proteome</keyword>
<feature type="compositionally biased region" description="Basic and acidic residues" evidence="12">
    <location>
        <begin position="501"/>
        <end position="524"/>
    </location>
</feature>
<feature type="chain" id="PRO_5034906167" description="SUN-like protein 1" evidence="13">
    <location>
        <begin position="19"/>
        <end position="1091"/>
    </location>
</feature>
<feature type="compositionally biased region" description="Basic and acidic residues" evidence="12">
    <location>
        <begin position="72"/>
        <end position="81"/>
    </location>
</feature>
<keyword evidence="11" id="KW-0175">Coiled coil</keyword>
<feature type="compositionally biased region" description="Basic and acidic residues" evidence="12">
    <location>
        <begin position="1049"/>
        <end position="1060"/>
    </location>
</feature>
<evidence type="ECO:0000256" key="13">
    <source>
        <dbReference type="SAM" id="SignalP"/>
    </source>
</evidence>
<gene>
    <name evidence="15" type="ORF">INT43_002374</name>
</gene>
<evidence type="ECO:0000256" key="8">
    <source>
        <dbReference type="ARBA" id="ARBA00061226"/>
    </source>
</evidence>
<feature type="compositionally biased region" description="Polar residues" evidence="12">
    <location>
        <begin position="475"/>
        <end position="500"/>
    </location>
</feature>
<dbReference type="Pfam" id="PF07738">
    <property type="entry name" value="Sad1_UNC"/>
    <property type="match status" value="1"/>
</dbReference>
<dbReference type="EMBL" id="JAEPQZ010000001">
    <property type="protein sequence ID" value="KAG2185936.1"/>
    <property type="molecule type" value="Genomic_DNA"/>
</dbReference>
<comment type="similarity">
    <text evidence="8">Belongs to the SLP1 family.</text>
</comment>
<evidence type="ECO:0000313" key="16">
    <source>
        <dbReference type="Proteomes" id="UP000654370"/>
    </source>
</evidence>
<feature type="compositionally biased region" description="Polar residues" evidence="12">
    <location>
        <begin position="99"/>
        <end position="117"/>
    </location>
</feature>
<feature type="region of interest" description="Disordered" evidence="12">
    <location>
        <begin position="565"/>
        <end position="636"/>
    </location>
</feature>
<evidence type="ECO:0000256" key="10">
    <source>
        <dbReference type="ARBA" id="ARBA00075366"/>
    </source>
</evidence>
<dbReference type="InterPro" id="IPR012919">
    <property type="entry name" value="SUN_dom"/>
</dbReference>
<keyword evidence="4" id="KW-0256">Endoplasmic reticulum</keyword>
<evidence type="ECO:0000256" key="4">
    <source>
        <dbReference type="ARBA" id="ARBA00022824"/>
    </source>
</evidence>
<protein>
    <recommendedName>
        <fullName evidence="10">SUN-like protein 1</fullName>
    </recommendedName>
</protein>
<feature type="domain" description="SUN" evidence="14">
    <location>
        <begin position="237"/>
        <end position="398"/>
    </location>
</feature>
<evidence type="ECO:0000256" key="1">
    <source>
        <dbReference type="ARBA" id="ARBA00004115"/>
    </source>
</evidence>
<feature type="compositionally biased region" description="Polar residues" evidence="12">
    <location>
        <begin position="821"/>
        <end position="851"/>
    </location>
</feature>
<feature type="region of interest" description="Disordered" evidence="12">
    <location>
        <begin position="140"/>
        <end position="247"/>
    </location>
</feature>
<keyword evidence="3 13" id="KW-0732">Signal</keyword>
<evidence type="ECO:0000313" key="15">
    <source>
        <dbReference type="EMBL" id="KAG2185936.1"/>
    </source>
</evidence>
<keyword evidence="6" id="KW-0472">Membrane</keyword>
<dbReference type="OrthoDB" id="266334at2759"/>
<evidence type="ECO:0000259" key="14">
    <source>
        <dbReference type="PROSITE" id="PS51469"/>
    </source>
</evidence>
<accession>A0A8H7Q513</accession>
<feature type="compositionally biased region" description="Polar residues" evidence="12">
    <location>
        <begin position="618"/>
        <end position="629"/>
    </location>
</feature>
<sequence length="1091" mass="122639">MRSFLLAVGLNIALIVNAVTIQDVCSVVPYTTLKAQQCPPIHSNAGAHHTQLLDPDTFDALFLKDTTLPKIYNERRTEPADASKPPRSTAHSDQKTESGETQPTATSLSKNQDTNIPQSPPPQESKSGKLLSFEEWKRQVVQQEGDDPSKRRKVPPVKKSRSSQRQQIDSIDGAFGDDVGSMFDNSEDTPLQPVSLPGAYSGRRHHVNEQTHSDPLHKELVSPPVANEKSPPTAELAHRKPVKKDKESINPLKKLKELYNYASIDCAATVLKANKDAKNPQSILYESKDQYMLNKCSSDKFVIIDLCESILIDKFVLANFEFFSSTFKDFRVYVADRYPPKEWRLLGQWQARNTRDLQIFKVETGLDWYQYIKIEFLSHYGNEYYCPLSLLRVHGNPMMEYWTLYEKPKITGEDEEDDMLKGISPDPVVDEAEFLWPAFSSVDIDTKISTPNIPTVEDMLIAEREAKSVKLDNLGEQSQSTAETFQSPDPQSEESQTSTKPVDEQSEKVETVKSESPDRDEKPEPTTSSSNVSPSVDSDSPSSSASIDDTAAAFTDEVLDRHTELSNATSLSVDDTTPSSIVESSHASEQIALESKSTERDATTPTAGTTAPIPSTEPVATQTASNGQIKSPFGYGQGANMESIYKTIMTRILNLEQNATLSQRYLDEQNRMLNEVFETMEEKHREQLLQLVGQLNSTAILRIDTMKRRYERLFRMTARELEMTKNETAKELQELTSKLHIMADQVVFEKRLSLIQLILLISLFLFTAANKGTLSALSPIVAAQAEERQRRQSLSQGSHQPSSPAIEKLEDAPDSPVSPGSPASPQFSSNLSTSKSIDSPIKPQSNMSSLSEAKRELQATKSSVDHLNLMPKRQSTAELLSRTAEYDPMHQEHWDEKANEGRRRDNKKNKEDDERVWDDNAHDRHEQNPSRYEQSDAEYRHGRDDSQQRNEKLSLPKLEVDSPMLYDSPAALSEAWPSPSSQTPEHSHTSHDHLNGDLRLSRASSFVDRLDLAYIDSPKVAKSKDGWWNDSDKNSIDRASYHEQQIQENIEHSPPSDHENYLAPEQRLFDQSTASENSEDESQSVPQLDGR</sequence>
<dbReference type="Proteomes" id="UP000654370">
    <property type="component" value="Unassembled WGS sequence"/>
</dbReference>
<feature type="compositionally biased region" description="Basic and acidic residues" evidence="12">
    <location>
        <begin position="207"/>
        <end position="220"/>
    </location>
</feature>
<evidence type="ECO:0000256" key="7">
    <source>
        <dbReference type="ARBA" id="ARBA00023180"/>
    </source>
</evidence>
<dbReference type="AlphaFoldDB" id="A0A8H7Q513"/>
<evidence type="ECO:0000256" key="9">
    <source>
        <dbReference type="ARBA" id="ARBA00064635"/>
    </source>
</evidence>
<keyword evidence="5" id="KW-1133">Transmembrane helix</keyword>
<evidence type="ECO:0000256" key="5">
    <source>
        <dbReference type="ARBA" id="ARBA00022989"/>
    </source>
</evidence>
<feature type="compositionally biased region" description="Low complexity" evidence="12">
    <location>
        <begin position="525"/>
        <end position="547"/>
    </location>
</feature>
<dbReference type="InterPro" id="IPR045120">
    <property type="entry name" value="Suco/Slp1-like"/>
</dbReference>
<feature type="region of interest" description="Disordered" evidence="12">
    <location>
        <begin position="72"/>
        <end position="128"/>
    </location>
</feature>
<feature type="compositionally biased region" description="Basic and acidic residues" evidence="12">
    <location>
        <begin position="885"/>
        <end position="960"/>
    </location>
</feature>
<feature type="compositionally biased region" description="Basic residues" evidence="12">
    <location>
        <begin position="150"/>
        <end position="162"/>
    </location>
</feature>
<organism evidence="15 16">
    <name type="scientific">Mortierella isabellina</name>
    <name type="common">Filamentous fungus</name>
    <name type="synonym">Umbelopsis isabellina</name>
    <dbReference type="NCBI Taxonomy" id="91625"/>
    <lineage>
        <taxon>Eukaryota</taxon>
        <taxon>Fungi</taxon>
        <taxon>Fungi incertae sedis</taxon>
        <taxon>Mucoromycota</taxon>
        <taxon>Mucoromycotina</taxon>
        <taxon>Umbelopsidomycetes</taxon>
        <taxon>Umbelopsidales</taxon>
        <taxon>Umbelopsidaceae</taxon>
        <taxon>Umbelopsis</taxon>
    </lineage>
</organism>
<feature type="region of interest" description="Disordered" evidence="12">
    <location>
        <begin position="1021"/>
        <end position="1040"/>
    </location>
</feature>
<feature type="signal peptide" evidence="13">
    <location>
        <begin position="1"/>
        <end position="18"/>
    </location>
</feature>
<dbReference type="GO" id="GO:0005789">
    <property type="term" value="C:endoplasmic reticulum membrane"/>
    <property type="evidence" value="ECO:0007669"/>
    <property type="project" value="UniProtKB-SubCell"/>
</dbReference>
<keyword evidence="7" id="KW-0325">Glycoprotein</keyword>
<feature type="compositionally biased region" description="Polar residues" evidence="12">
    <location>
        <begin position="792"/>
        <end position="803"/>
    </location>
</feature>
<dbReference type="FunFam" id="2.60.120.260:FF:000099">
    <property type="entry name" value="Uncharacterized protein, isoform C"/>
    <property type="match status" value="1"/>
</dbReference>
<name>A0A8H7Q513_MORIS</name>
<feature type="compositionally biased region" description="Basic and acidic residues" evidence="12">
    <location>
        <begin position="1022"/>
        <end position="1040"/>
    </location>
</feature>
<comment type="subunit">
    <text evidence="9">Interacts with EMP65.</text>
</comment>
<dbReference type="GO" id="GO:0034975">
    <property type="term" value="P:protein folding in endoplasmic reticulum"/>
    <property type="evidence" value="ECO:0007669"/>
    <property type="project" value="TreeGrafter"/>
</dbReference>